<dbReference type="RefSeq" id="WP_200467122.1">
    <property type="nucleotide sequence ID" value="NZ_JAENRR010000103.1"/>
</dbReference>
<evidence type="ECO:0000313" key="1">
    <source>
        <dbReference type="EMBL" id="MBK3519903.1"/>
    </source>
</evidence>
<reference evidence="1 2" key="1">
    <citation type="submission" date="2021-01" db="EMBL/GenBank/DDBJ databases">
        <title>Carboxyliciviraga sp.nov., isolated from coastal sediments.</title>
        <authorList>
            <person name="Lu D."/>
            <person name="Zhang T."/>
        </authorList>
    </citation>
    <scope>NUCLEOTIDE SEQUENCE [LARGE SCALE GENOMIC DNA]</scope>
    <source>
        <strain evidence="1 2">N1Y132</strain>
    </source>
</reference>
<comment type="caution">
    <text evidence="1">The sequence shown here is derived from an EMBL/GenBank/DDBJ whole genome shotgun (WGS) entry which is preliminary data.</text>
</comment>
<keyword evidence="2" id="KW-1185">Reference proteome</keyword>
<organism evidence="1 2">
    <name type="scientific">Carboxylicivirga marina</name>
    <dbReference type="NCBI Taxonomy" id="2800988"/>
    <lineage>
        <taxon>Bacteria</taxon>
        <taxon>Pseudomonadati</taxon>
        <taxon>Bacteroidota</taxon>
        <taxon>Bacteroidia</taxon>
        <taxon>Marinilabiliales</taxon>
        <taxon>Marinilabiliaceae</taxon>
        <taxon>Carboxylicivirga</taxon>
    </lineage>
</organism>
<protein>
    <recommendedName>
        <fullName evidence="3">DUF4251 domain-containing protein</fullName>
    </recommendedName>
</protein>
<evidence type="ECO:0000313" key="2">
    <source>
        <dbReference type="Proteomes" id="UP000605676"/>
    </source>
</evidence>
<evidence type="ECO:0008006" key="3">
    <source>
        <dbReference type="Google" id="ProtNLM"/>
    </source>
</evidence>
<accession>A0ABS1HQE4</accession>
<dbReference type="EMBL" id="JAENRR010000103">
    <property type="protein sequence ID" value="MBK3519903.1"/>
    <property type="molecule type" value="Genomic_DNA"/>
</dbReference>
<sequence length="174" mass="19943">MKNKLTIILFLLPTVLFGQIEIKGIKLGSTQKVDVEVTSLVKARYYLNASKLPDGRIYDIFIKPTSMKYGSYSTFDIFKSGINTDRYITFQEFENLKAAFEKKFSLKFSHTEKIETMCGTFIANKNGVTYNIGIIPNFSDPGSYVLVMNVTNNNLKKISENHYEKKHQEKLNDI</sequence>
<gene>
    <name evidence="1" type="ORF">JIV24_21370</name>
</gene>
<dbReference type="Proteomes" id="UP000605676">
    <property type="component" value="Unassembled WGS sequence"/>
</dbReference>
<name>A0ABS1HQE4_9BACT</name>
<proteinExistence type="predicted"/>